<keyword evidence="1" id="KW-0732">Signal</keyword>
<sequence length="81" mass="8908">MSLIPVQLLVLSSLVLAQYNTSGLMDVKTTAIWEPKNIGSDADWANAIAEWKILMRRLDATDEGAGRLWQDARNPPSAQAL</sequence>
<keyword evidence="3" id="KW-1185">Reference proteome</keyword>
<name>A0ABY0FXT1_9PLEO</name>
<dbReference type="Proteomes" id="UP000293195">
    <property type="component" value="Unassembled WGS sequence"/>
</dbReference>
<organism evidence="2 3">
    <name type="scientific">Alternaria tenuissima</name>
    <dbReference type="NCBI Taxonomy" id="119927"/>
    <lineage>
        <taxon>Eukaryota</taxon>
        <taxon>Fungi</taxon>
        <taxon>Dikarya</taxon>
        <taxon>Ascomycota</taxon>
        <taxon>Pezizomycotina</taxon>
        <taxon>Dothideomycetes</taxon>
        <taxon>Pleosporomycetidae</taxon>
        <taxon>Pleosporales</taxon>
        <taxon>Pleosporineae</taxon>
        <taxon>Pleosporaceae</taxon>
        <taxon>Alternaria</taxon>
        <taxon>Alternaria sect. Alternaria</taxon>
        <taxon>Alternaria alternata complex</taxon>
    </lineage>
</organism>
<feature type="chain" id="PRO_5047113978" evidence="1">
    <location>
        <begin position="18"/>
        <end position="81"/>
    </location>
</feature>
<evidence type="ECO:0000256" key="1">
    <source>
        <dbReference type="SAM" id="SignalP"/>
    </source>
</evidence>
<gene>
    <name evidence="2" type="ORF">AA0119_g10837</name>
</gene>
<comment type="caution">
    <text evidence="2">The sequence shown here is derived from an EMBL/GenBank/DDBJ whole genome shotgun (WGS) entry which is preliminary data.</text>
</comment>
<proteinExistence type="predicted"/>
<reference evidence="3" key="1">
    <citation type="journal article" date="2019" name="bioRxiv">
        <title>Genomics, evolutionary history and diagnostics of the Alternaria alternata species group including apple and Asian pear pathotypes.</title>
        <authorList>
            <person name="Armitage A.D."/>
            <person name="Cockerton H.M."/>
            <person name="Sreenivasaprasad S."/>
            <person name="Woodhall J.W."/>
            <person name="Lane C.R."/>
            <person name="Harrison R.J."/>
            <person name="Clarkson J.P."/>
        </authorList>
    </citation>
    <scope>NUCLEOTIDE SEQUENCE [LARGE SCALE GENOMIC DNA]</scope>
    <source>
        <strain evidence="3">FERA 635</strain>
    </source>
</reference>
<dbReference type="EMBL" id="PDXF01000073">
    <property type="protein sequence ID" value="RYN91020.1"/>
    <property type="molecule type" value="Genomic_DNA"/>
</dbReference>
<evidence type="ECO:0000313" key="3">
    <source>
        <dbReference type="Proteomes" id="UP000293195"/>
    </source>
</evidence>
<protein>
    <submittedName>
        <fullName evidence="2">Uncharacterized protein</fullName>
    </submittedName>
</protein>
<accession>A0ABY0FXT1</accession>
<feature type="signal peptide" evidence="1">
    <location>
        <begin position="1"/>
        <end position="17"/>
    </location>
</feature>
<evidence type="ECO:0000313" key="2">
    <source>
        <dbReference type="EMBL" id="RYN91020.1"/>
    </source>
</evidence>